<comment type="subcellular location">
    <subcellularLocation>
        <location evidence="1">Membrane</location>
        <topology evidence="1">Multi-pass membrane protein</topology>
    </subcellularLocation>
</comment>
<feature type="transmembrane region" description="Helical" evidence="6">
    <location>
        <begin position="326"/>
        <end position="351"/>
    </location>
</feature>
<evidence type="ECO:0000256" key="1">
    <source>
        <dbReference type="ARBA" id="ARBA00004141"/>
    </source>
</evidence>
<keyword evidence="10" id="KW-1185">Reference proteome</keyword>
<sequence length="389" mass="43946">MDVRQTRMGVFRRFVLNNRFVLFLLILLLIGLNILVYMKVSFIFTPIVVLLKTVLLPIIMTAVVYYLLNPIVDFLEKFKIKRVYSILMLFLIIIGVLTILIVSVIPFLRDQVLSLIYSFPQYARDVESMTKQILGSEFVNQAQRTLNINVADLSNNLSRQATTLIENTWTGIGSFVGAVKDFILAVITLPFILFYLLKDGDKLPKYIRSLLPVSLRKQTATVMQEMNNQISSYIRGQIIVSFCIGILLFIGFLTIGLDYASLLALIAAFTSIVPYLGPAIAITPALIIAIVTSPFMLLKLIIVWTIVQLIEGKFISPQIMGRNLHIHPITIIFVILTAGNLFGVVGILLAVPGYAILKVIITHLFEWFKHRSNLYENSVDERRGISFEE</sequence>
<comment type="caution">
    <text evidence="7">The sequence shown here is derived from an EMBL/GenBank/DDBJ whole genome shotgun (WGS) entry which is preliminary data.</text>
</comment>
<dbReference type="OrthoDB" id="9793390at2"/>
<keyword evidence="5 6" id="KW-0472">Membrane</keyword>
<evidence type="ECO:0000256" key="2">
    <source>
        <dbReference type="ARBA" id="ARBA00009773"/>
    </source>
</evidence>
<evidence type="ECO:0000313" key="9">
    <source>
        <dbReference type="Proteomes" id="UP000234951"/>
    </source>
</evidence>
<dbReference type="Proteomes" id="UP000234951">
    <property type="component" value="Unassembled WGS sequence"/>
</dbReference>
<dbReference type="PANTHER" id="PTHR21716">
    <property type="entry name" value="TRANSMEMBRANE PROTEIN"/>
    <property type="match status" value="1"/>
</dbReference>
<reference evidence="8 10" key="2">
    <citation type="submission" date="2017-12" db="EMBL/GenBank/DDBJ databases">
        <title>Comparative Functional Genomics of Dry Heat Resistant strains isolated from the Viking Spacecraft.</title>
        <authorList>
            <person name="Seuylemezian A."/>
            <person name="Cooper K."/>
            <person name="Vaishampayan P."/>
        </authorList>
    </citation>
    <scope>NUCLEOTIDE SEQUENCE [LARGE SCALE GENOMIC DNA]</scope>
    <source>
        <strain evidence="8 10">ATCC 29669</strain>
    </source>
</reference>
<evidence type="ECO:0000313" key="7">
    <source>
        <dbReference type="EMBL" id="PLR82807.1"/>
    </source>
</evidence>
<evidence type="ECO:0000313" key="8">
    <source>
        <dbReference type="EMBL" id="PLR97188.1"/>
    </source>
</evidence>
<feature type="transmembrane region" description="Helical" evidence="6">
    <location>
        <begin position="43"/>
        <end position="68"/>
    </location>
</feature>
<feature type="transmembrane region" description="Helical" evidence="6">
    <location>
        <begin position="284"/>
        <end position="306"/>
    </location>
</feature>
<dbReference type="GO" id="GO:0055085">
    <property type="term" value="P:transmembrane transport"/>
    <property type="evidence" value="ECO:0007669"/>
    <property type="project" value="TreeGrafter"/>
</dbReference>
<dbReference type="PANTHER" id="PTHR21716:SF69">
    <property type="entry name" value="TRANSPORT PROTEIN YUBA-RELATED"/>
    <property type="match status" value="1"/>
</dbReference>
<feature type="transmembrane region" description="Helical" evidence="6">
    <location>
        <begin position="233"/>
        <end position="253"/>
    </location>
</feature>
<comment type="similarity">
    <text evidence="2">Belongs to the autoinducer-2 exporter (AI-2E) (TC 2.A.86) family.</text>
</comment>
<organism evidence="7 9">
    <name type="scientific">Bacillus canaveralius</name>
    <dbReference type="NCBI Taxonomy" id="1403243"/>
    <lineage>
        <taxon>Bacteria</taxon>
        <taxon>Bacillati</taxon>
        <taxon>Bacillota</taxon>
        <taxon>Bacilli</taxon>
        <taxon>Bacillales</taxon>
        <taxon>Bacillaceae</taxon>
        <taxon>Bacillus</taxon>
    </lineage>
</organism>
<evidence type="ECO:0000313" key="10">
    <source>
        <dbReference type="Proteomes" id="UP000235114"/>
    </source>
</evidence>
<dbReference type="InterPro" id="IPR002549">
    <property type="entry name" value="AI-2E-like"/>
</dbReference>
<proteinExistence type="inferred from homology"/>
<evidence type="ECO:0000256" key="6">
    <source>
        <dbReference type="SAM" id="Phobius"/>
    </source>
</evidence>
<dbReference type="GO" id="GO:0016020">
    <property type="term" value="C:membrane"/>
    <property type="evidence" value="ECO:0007669"/>
    <property type="project" value="UniProtKB-SubCell"/>
</dbReference>
<name>A0A2N5GLR6_9BACI</name>
<reference evidence="7 9" key="1">
    <citation type="submission" date="2017-11" db="EMBL/GenBank/DDBJ databases">
        <title>Comparitive Functional Genomics of Dry Heat Resistant strains isolated from the Viking Spacecraft.</title>
        <authorList>
            <person name="Seuylemezian A."/>
            <person name="Cooper K."/>
            <person name="Vaishampayan P."/>
        </authorList>
    </citation>
    <scope>NUCLEOTIDE SEQUENCE [LARGE SCALE GENOMIC DNA]</scope>
    <source>
        <strain evidence="7 9">M4.6</strain>
    </source>
</reference>
<keyword evidence="4 6" id="KW-1133">Transmembrane helix</keyword>
<feature type="transmembrane region" description="Helical" evidence="6">
    <location>
        <begin position="259"/>
        <end position="277"/>
    </location>
</feature>
<gene>
    <name evidence="7" type="ORF">CU635_09985</name>
    <name evidence="8" type="ORF">CVD25_11210</name>
</gene>
<evidence type="ECO:0000256" key="5">
    <source>
        <dbReference type="ARBA" id="ARBA00023136"/>
    </source>
</evidence>
<dbReference type="Proteomes" id="UP000235114">
    <property type="component" value="Unassembled WGS sequence"/>
</dbReference>
<dbReference type="AlphaFoldDB" id="A0A2N5GLR6"/>
<accession>A0A2N5GLR6</accession>
<dbReference type="EMBL" id="PGVA01000024">
    <property type="protein sequence ID" value="PLR82807.1"/>
    <property type="molecule type" value="Genomic_DNA"/>
</dbReference>
<protein>
    <submittedName>
        <fullName evidence="7">AI-2E family transporter</fullName>
    </submittedName>
</protein>
<dbReference type="Pfam" id="PF01594">
    <property type="entry name" value="AI-2E_transport"/>
    <property type="match status" value="1"/>
</dbReference>
<feature type="transmembrane region" description="Helical" evidence="6">
    <location>
        <begin position="172"/>
        <end position="197"/>
    </location>
</feature>
<feature type="transmembrane region" description="Helical" evidence="6">
    <location>
        <begin position="20"/>
        <end position="37"/>
    </location>
</feature>
<keyword evidence="3 6" id="KW-0812">Transmembrane</keyword>
<dbReference type="EMBL" id="PGVD01000028">
    <property type="protein sequence ID" value="PLR97188.1"/>
    <property type="molecule type" value="Genomic_DNA"/>
</dbReference>
<evidence type="ECO:0000256" key="4">
    <source>
        <dbReference type="ARBA" id="ARBA00022989"/>
    </source>
</evidence>
<feature type="transmembrane region" description="Helical" evidence="6">
    <location>
        <begin position="89"/>
        <end position="108"/>
    </location>
</feature>
<evidence type="ECO:0000256" key="3">
    <source>
        <dbReference type="ARBA" id="ARBA00022692"/>
    </source>
</evidence>
<dbReference type="RefSeq" id="WP_101577223.1">
    <property type="nucleotide sequence ID" value="NZ_PGVA01000024.1"/>
</dbReference>